<dbReference type="PANTHER" id="PTHR15139:SF0">
    <property type="entry name" value="TUBULIN-SPECIFIC CHAPERONE C"/>
    <property type="match status" value="1"/>
</dbReference>
<organism evidence="4 5">
    <name type="scientific">Malassezia furfur</name>
    <name type="common">Pityriasis versicolor infection agent</name>
    <name type="synonym">Pityrosporum furfur</name>
    <dbReference type="NCBI Taxonomy" id="55194"/>
    <lineage>
        <taxon>Eukaryota</taxon>
        <taxon>Fungi</taxon>
        <taxon>Dikarya</taxon>
        <taxon>Basidiomycota</taxon>
        <taxon>Ustilaginomycotina</taxon>
        <taxon>Malasseziomycetes</taxon>
        <taxon>Malasseziales</taxon>
        <taxon>Malasseziaceae</taxon>
        <taxon>Malassezia</taxon>
    </lineage>
</organism>
<evidence type="ECO:0000313" key="5">
    <source>
        <dbReference type="Proteomes" id="UP000818624"/>
    </source>
</evidence>
<dbReference type="InterPro" id="IPR012945">
    <property type="entry name" value="Tubulin-bd_cofactor_C_dom"/>
</dbReference>
<dbReference type="PANTHER" id="PTHR15139">
    <property type="entry name" value="TUBULIN FOLDING COFACTOR C"/>
    <property type="match status" value="1"/>
</dbReference>
<dbReference type="InterPro" id="IPR038397">
    <property type="entry name" value="TBCC_N_sf"/>
</dbReference>
<dbReference type="InterPro" id="IPR027684">
    <property type="entry name" value="TBCC"/>
</dbReference>
<comment type="subcellular location">
    <subcellularLocation>
        <location evidence="1">Cytoplasm</location>
    </subcellularLocation>
</comment>
<sequence length="276" mass="29948">MANAAASSAFFATFPRELQALRDLIETELPDKSDVAVQALANARRTLQDAAPTLPAHDRQTYEHELQSIQRALAQHTQATRKRFQFRRTNALAPAKPTTPLPAETAAPARTDARHTAARLGAQDIAQASGTLVGLDTCVVDLRGTAVPTLRLRDVANSLVFLGDVQGSVLVEQCTRCLIAGQARQFRAVDIHNCALLITTPSSLTLELSDQVRVGSDLLQPPAEPPHVQDFQDALGDAHHWRRMDPETFAALQTRIEEAEMDAQTGVVQAILAMAL</sequence>
<gene>
    <name evidence="4" type="ORF">GLX27_002598</name>
</gene>
<dbReference type="Proteomes" id="UP000818624">
    <property type="component" value="Chromosome 2"/>
</dbReference>
<name>A0ABY8EQR5_MALFU</name>
<dbReference type="Gene3D" id="1.20.58.1250">
    <property type="entry name" value="Tubulin Binding Cofactor C, N-terminal domain"/>
    <property type="match status" value="1"/>
</dbReference>
<accession>A0ABY8EQR5</accession>
<dbReference type="EMBL" id="CP046235">
    <property type="protein sequence ID" value="WFD47933.1"/>
    <property type="molecule type" value="Genomic_DNA"/>
</dbReference>
<keyword evidence="2" id="KW-0963">Cytoplasm</keyword>
<proteinExistence type="predicted"/>
<evidence type="ECO:0000259" key="3">
    <source>
        <dbReference type="Pfam" id="PF07986"/>
    </source>
</evidence>
<dbReference type="Pfam" id="PF07986">
    <property type="entry name" value="TBCC"/>
    <property type="match status" value="1"/>
</dbReference>
<dbReference type="Gene3D" id="2.160.20.70">
    <property type="match status" value="1"/>
</dbReference>
<reference evidence="4 5" key="1">
    <citation type="journal article" date="2020" name="Elife">
        <title>Loss of centromere function drives karyotype evolution in closely related Malassezia species.</title>
        <authorList>
            <person name="Sankaranarayanan S.R."/>
            <person name="Ianiri G."/>
            <person name="Coelho M.A."/>
            <person name="Reza M.H."/>
            <person name="Thimmappa B.C."/>
            <person name="Ganguly P."/>
            <person name="Vadnala R.N."/>
            <person name="Sun S."/>
            <person name="Siddharthan R."/>
            <person name="Tellgren-Roth C."/>
            <person name="Dawson T.L."/>
            <person name="Heitman J."/>
            <person name="Sanyal K."/>
        </authorList>
    </citation>
    <scope>NUCLEOTIDE SEQUENCE [LARGE SCALE GENOMIC DNA]</scope>
    <source>
        <strain evidence="4">CBS14141</strain>
    </source>
</reference>
<evidence type="ECO:0000256" key="1">
    <source>
        <dbReference type="ARBA" id="ARBA00004496"/>
    </source>
</evidence>
<protein>
    <recommendedName>
        <fullName evidence="3">Tubulin binding cofactor C-like domain-containing protein</fullName>
    </recommendedName>
</protein>
<evidence type="ECO:0000256" key="2">
    <source>
        <dbReference type="ARBA" id="ARBA00022490"/>
    </source>
</evidence>
<dbReference type="InterPro" id="IPR016098">
    <property type="entry name" value="CAP/MinC_C"/>
</dbReference>
<keyword evidence="5" id="KW-1185">Reference proteome</keyword>
<feature type="domain" description="Tubulin binding cofactor C-like" evidence="3">
    <location>
        <begin position="134"/>
        <end position="242"/>
    </location>
</feature>
<evidence type="ECO:0000313" key="4">
    <source>
        <dbReference type="EMBL" id="WFD47933.1"/>
    </source>
</evidence>